<reference evidence="1" key="1">
    <citation type="submission" date="2020-08" db="EMBL/GenBank/DDBJ databases">
        <title>Genome public.</title>
        <authorList>
            <person name="Liu C."/>
            <person name="Sun Q."/>
        </authorList>
    </citation>
    <scope>NUCLEOTIDE SEQUENCE</scope>
    <source>
        <strain evidence="1">NSJ-33</strain>
    </source>
</reference>
<dbReference type="EMBL" id="JACRSV010000001">
    <property type="protein sequence ID" value="MBC8559626.1"/>
    <property type="molecule type" value="Genomic_DNA"/>
</dbReference>
<dbReference type="Gene3D" id="3.30.1330.40">
    <property type="entry name" value="RutC-like"/>
    <property type="match status" value="1"/>
</dbReference>
<dbReference type="AlphaFoldDB" id="A0A926E1K9"/>
<evidence type="ECO:0000313" key="1">
    <source>
        <dbReference type="EMBL" id="MBC8559626.1"/>
    </source>
</evidence>
<dbReference type="InterPro" id="IPR035959">
    <property type="entry name" value="RutC-like_sf"/>
</dbReference>
<keyword evidence="2" id="KW-1185">Reference proteome</keyword>
<proteinExistence type="predicted"/>
<dbReference type="Proteomes" id="UP000610760">
    <property type="component" value="Unassembled WGS sequence"/>
</dbReference>
<comment type="caution">
    <text evidence="1">The sequence shown here is derived from an EMBL/GenBank/DDBJ whole genome shotgun (WGS) entry which is preliminary data.</text>
</comment>
<protein>
    <submittedName>
        <fullName evidence="1">RidA family protein</fullName>
    </submittedName>
</protein>
<dbReference type="InterPro" id="IPR006175">
    <property type="entry name" value="YjgF/YER057c/UK114"/>
</dbReference>
<organism evidence="1 2">
    <name type="scientific">Fumia xinanensis</name>
    <dbReference type="NCBI Taxonomy" id="2763659"/>
    <lineage>
        <taxon>Bacteria</taxon>
        <taxon>Bacillati</taxon>
        <taxon>Bacillota</taxon>
        <taxon>Clostridia</taxon>
        <taxon>Eubacteriales</taxon>
        <taxon>Oscillospiraceae</taxon>
        <taxon>Fumia</taxon>
    </lineage>
</organism>
<evidence type="ECO:0000313" key="2">
    <source>
        <dbReference type="Proteomes" id="UP000610760"/>
    </source>
</evidence>
<dbReference type="Pfam" id="PF01042">
    <property type="entry name" value="Ribonuc_L-PSP"/>
    <property type="match status" value="1"/>
</dbReference>
<accession>A0A926E1K9</accession>
<name>A0A926E1K9_9FIRM</name>
<sequence>MSEIKRYNLDDDFANACAWSEVVEAGDFVFLTFCVGNIGGPVEGQVNGALDSLEARLALVGLPLSSVVKVDVLMKDLWNIPVMEKVFKERFQGNYPARKTIATEFAHEGGEGGLQVQIDAVAYRK</sequence>
<dbReference type="RefSeq" id="WP_249294516.1">
    <property type="nucleotide sequence ID" value="NZ_JACRSV010000001.1"/>
</dbReference>
<dbReference type="SUPFAM" id="SSF55298">
    <property type="entry name" value="YjgF-like"/>
    <property type="match status" value="1"/>
</dbReference>
<gene>
    <name evidence="1" type="ORF">H8710_06005</name>
</gene>